<dbReference type="EMBL" id="ML977582">
    <property type="protein sequence ID" value="KAF2001598.1"/>
    <property type="molecule type" value="Genomic_DNA"/>
</dbReference>
<dbReference type="Proteomes" id="UP000799779">
    <property type="component" value="Unassembled WGS sequence"/>
</dbReference>
<accession>A0A6A5WKU0</accession>
<proteinExistence type="predicted"/>
<evidence type="ECO:0000313" key="1">
    <source>
        <dbReference type="EMBL" id="KAF2001598.1"/>
    </source>
</evidence>
<dbReference type="OrthoDB" id="3691081at2759"/>
<organism evidence="1 2">
    <name type="scientific">Amniculicola lignicola CBS 123094</name>
    <dbReference type="NCBI Taxonomy" id="1392246"/>
    <lineage>
        <taxon>Eukaryota</taxon>
        <taxon>Fungi</taxon>
        <taxon>Dikarya</taxon>
        <taxon>Ascomycota</taxon>
        <taxon>Pezizomycotina</taxon>
        <taxon>Dothideomycetes</taxon>
        <taxon>Pleosporomycetidae</taxon>
        <taxon>Pleosporales</taxon>
        <taxon>Amniculicolaceae</taxon>
        <taxon>Amniculicola</taxon>
    </lineage>
</organism>
<dbReference type="AlphaFoldDB" id="A0A6A5WKU0"/>
<name>A0A6A5WKU0_9PLEO</name>
<reference evidence="1" key="1">
    <citation type="journal article" date="2020" name="Stud. Mycol.">
        <title>101 Dothideomycetes genomes: a test case for predicting lifestyles and emergence of pathogens.</title>
        <authorList>
            <person name="Haridas S."/>
            <person name="Albert R."/>
            <person name="Binder M."/>
            <person name="Bloem J."/>
            <person name="Labutti K."/>
            <person name="Salamov A."/>
            <person name="Andreopoulos B."/>
            <person name="Baker S."/>
            <person name="Barry K."/>
            <person name="Bills G."/>
            <person name="Bluhm B."/>
            <person name="Cannon C."/>
            <person name="Castanera R."/>
            <person name="Culley D."/>
            <person name="Daum C."/>
            <person name="Ezra D."/>
            <person name="Gonzalez J."/>
            <person name="Henrissat B."/>
            <person name="Kuo A."/>
            <person name="Liang C."/>
            <person name="Lipzen A."/>
            <person name="Lutzoni F."/>
            <person name="Magnuson J."/>
            <person name="Mondo S."/>
            <person name="Nolan M."/>
            <person name="Ohm R."/>
            <person name="Pangilinan J."/>
            <person name="Park H.-J."/>
            <person name="Ramirez L."/>
            <person name="Alfaro M."/>
            <person name="Sun H."/>
            <person name="Tritt A."/>
            <person name="Yoshinaga Y."/>
            <person name="Zwiers L.-H."/>
            <person name="Turgeon B."/>
            <person name="Goodwin S."/>
            <person name="Spatafora J."/>
            <person name="Crous P."/>
            <person name="Grigoriev I."/>
        </authorList>
    </citation>
    <scope>NUCLEOTIDE SEQUENCE</scope>
    <source>
        <strain evidence="1">CBS 123094</strain>
    </source>
</reference>
<sequence length="614" mass="68142">MRARSIPIWRTRGQVLLPSGIAPALIEMPVREAVYQDFAAAFPPSLFHPTPVSQQRVLSRASSSSSSSPSLPPLILSLLSSRLCPLPSHSHSPPTTFCPLPLPLCLNHHTGSCIGFFGRCDLLEYRFPSITAVLRWHHGPNRLGTSTLPCPSLHMLITPPQILSVALLALGGAEARKDKIRISQWSTSDCSGHVSTKQIEPKSGDCKNIDARSVKFHAPKKGKHQKWVDDINSGEKKDCWVEAYREKNCKSHLESGEDWDLFRLPGGFGECEDLGEEYAIRSIKFECKNKEGRPSAMHHVYPVTEVKTSWSAAPGNSYSAGLYTTVYNSTLWYYPYPTATKGAHFQPSPSPEPRIAEPRVEPRAASKERHYNAKGVWLKSPFTDNELCFHCWTKDRENPGKFECQSPGPVQDLKGDQACGPAPSTNPAYWAYETHTLNFTKTLYIQPHTTVTISPPVVAYVVTTMTKYVVPAATPAEAVPRNANAAGFTLEDAALNPGLTYGDFEERSEKETVLLQHPFAAGIETCAKAKWKDAGERDQKIELEQKNCPKDKSKLQKIDAKHTHYAPPVFHWETVHQYDYEANTRTFTTQPTTTMTATATQVVTTITVHHAGEA</sequence>
<keyword evidence="2" id="KW-1185">Reference proteome</keyword>
<gene>
    <name evidence="1" type="ORF">P154DRAFT_619266</name>
</gene>
<protein>
    <submittedName>
        <fullName evidence="1">Uncharacterized protein</fullName>
    </submittedName>
</protein>
<evidence type="ECO:0000313" key="2">
    <source>
        <dbReference type="Proteomes" id="UP000799779"/>
    </source>
</evidence>